<gene>
    <name evidence="5" type="ORF">COT03_00580</name>
</gene>
<organism evidence="5 6">
    <name type="scientific">Candidatus Shapirobacteria bacterium CG07_land_8_20_14_0_80_39_18</name>
    <dbReference type="NCBI Taxonomy" id="1974882"/>
    <lineage>
        <taxon>Bacteria</taxon>
        <taxon>Candidatus Shapironibacteriota</taxon>
    </lineage>
</organism>
<sequence length="241" mass="27474">MKNPLISVIIPAYNEEKYIVTCLNSVTSQNFPKSLYEIIVVNNNSSDKTKEIVRKNFPKVKIVDEPKQGVVFARIAGVNEAKGEFIVFTDADSCVSKTWLQNIYLEFADPQVVAVGGLIEYFPKFLGSRIKQFISNFSYSFFKSMPGTNMSFKKKSYQAVGGFSPAVNMAEDAYISFKLKKIGQLKILKANKVITSSRRARFFDDILFEVKYLTSVLSFLVIRRNIFFHFKAIRDKCFVNP</sequence>
<evidence type="ECO:0000259" key="4">
    <source>
        <dbReference type="Pfam" id="PF00535"/>
    </source>
</evidence>
<keyword evidence="2" id="KW-0328">Glycosyltransferase</keyword>
<name>A0A2M6YRY8_9BACT</name>
<evidence type="ECO:0000313" key="6">
    <source>
        <dbReference type="Proteomes" id="UP000229502"/>
    </source>
</evidence>
<comment type="caution">
    <text evidence="5">The sequence shown here is derived from an EMBL/GenBank/DDBJ whole genome shotgun (WGS) entry which is preliminary data.</text>
</comment>
<accession>A0A2M6YRY8</accession>
<dbReference type="PANTHER" id="PTHR43630">
    <property type="entry name" value="POLY-BETA-1,6-N-ACETYL-D-GLUCOSAMINE SYNTHASE"/>
    <property type="match status" value="1"/>
</dbReference>
<dbReference type="Gene3D" id="3.90.550.10">
    <property type="entry name" value="Spore Coat Polysaccharide Biosynthesis Protein SpsA, Chain A"/>
    <property type="match status" value="1"/>
</dbReference>
<proteinExistence type="inferred from homology"/>
<dbReference type="GO" id="GO:0016757">
    <property type="term" value="F:glycosyltransferase activity"/>
    <property type="evidence" value="ECO:0007669"/>
    <property type="project" value="UniProtKB-KW"/>
</dbReference>
<dbReference type="SUPFAM" id="SSF53448">
    <property type="entry name" value="Nucleotide-diphospho-sugar transferases"/>
    <property type="match status" value="1"/>
</dbReference>
<feature type="domain" description="Glycosyltransferase 2-like" evidence="4">
    <location>
        <begin position="7"/>
        <end position="138"/>
    </location>
</feature>
<dbReference type="Proteomes" id="UP000229502">
    <property type="component" value="Unassembled WGS sequence"/>
</dbReference>
<dbReference type="Pfam" id="PF00535">
    <property type="entry name" value="Glycos_transf_2"/>
    <property type="match status" value="1"/>
</dbReference>
<evidence type="ECO:0000256" key="3">
    <source>
        <dbReference type="ARBA" id="ARBA00022679"/>
    </source>
</evidence>
<evidence type="ECO:0000256" key="2">
    <source>
        <dbReference type="ARBA" id="ARBA00022676"/>
    </source>
</evidence>
<dbReference type="EMBL" id="PEWZ01000033">
    <property type="protein sequence ID" value="PIU36205.1"/>
    <property type="molecule type" value="Genomic_DNA"/>
</dbReference>
<keyword evidence="3" id="KW-0808">Transferase</keyword>
<reference evidence="6" key="1">
    <citation type="submission" date="2017-09" db="EMBL/GenBank/DDBJ databases">
        <title>Depth-based differentiation of microbial function through sediment-hosted aquifers and enrichment of novel symbionts in the deep terrestrial subsurface.</title>
        <authorList>
            <person name="Probst A.J."/>
            <person name="Ladd B."/>
            <person name="Jarett J.K."/>
            <person name="Geller-Mcgrath D.E."/>
            <person name="Sieber C.M.K."/>
            <person name="Emerson J.B."/>
            <person name="Anantharaman K."/>
            <person name="Thomas B.C."/>
            <person name="Malmstrom R."/>
            <person name="Stieglmeier M."/>
            <person name="Klingl A."/>
            <person name="Woyke T."/>
            <person name="Ryan C.M."/>
            <person name="Banfield J.F."/>
        </authorList>
    </citation>
    <scope>NUCLEOTIDE SEQUENCE [LARGE SCALE GENOMIC DNA]</scope>
</reference>
<evidence type="ECO:0000313" key="5">
    <source>
        <dbReference type="EMBL" id="PIU36205.1"/>
    </source>
</evidence>
<dbReference type="InterPro" id="IPR001173">
    <property type="entry name" value="Glyco_trans_2-like"/>
</dbReference>
<dbReference type="PANTHER" id="PTHR43630:SF1">
    <property type="entry name" value="POLY-BETA-1,6-N-ACETYL-D-GLUCOSAMINE SYNTHASE"/>
    <property type="match status" value="1"/>
</dbReference>
<protein>
    <recommendedName>
        <fullName evidence="4">Glycosyltransferase 2-like domain-containing protein</fullName>
    </recommendedName>
</protein>
<dbReference type="InterPro" id="IPR029044">
    <property type="entry name" value="Nucleotide-diphossugar_trans"/>
</dbReference>
<evidence type="ECO:0000256" key="1">
    <source>
        <dbReference type="ARBA" id="ARBA00006739"/>
    </source>
</evidence>
<comment type="similarity">
    <text evidence="1">Belongs to the glycosyltransferase 2 family.</text>
</comment>
<dbReference type="AlphaFoldDB" id="A0A2M6YRY8"/>